<evidence type="ECO:0000313" key="4">
    <source>
        <dbReference type="Proteomes" id="UP000196649"/>
    </source>
</evidence>
<comment type="caution">
    <text evidence="3">The sequence shown here is derived from an EMBL/GenBank/DDBJ whole genome shotgun (WGS) entry which is preliminary data.</text>
</comment>
<dbReference type="Proteomes" id="UP000196649">
    <property type="component" value="Unassembled WGS sequence"/>
</dbReference>
<name>A0A210P957_9LACO</name>
<dbReference type="RefSeq" id="WP_056967793.1">
    <property type="nucleotide sequence ID" value="NZ_LNUB01000037.1"/>
</dbReference>
<feature type="chain" id="PRO_5038665033" description="Gram-positive cocci surface proteins LPxTG domain-containing protein" evidence="2">
    <location>
        <begin position="25"/>
        <end position="3539"/>
    </location>
</feature>
<reference evidence="3 4" key="1">
    <citation type="submission" date="2017-03" db="EMBL/GenBank/DDBJ databases">
        <title>Genome sequence of Lactobacillus kimchii KACC 12383.</title>
        <authorList>
            <person name="Chun J."/>
        </authorList>
    </citation>
    <scope>NUCLEOTIDE SEQUENCE [LARGE SCALE GENOMIC DNA]</scope>
    <source>
        <strain evidence="3 4">KACC 12383</strain>
    </source>
</reference>
<evidence type="ECO:0000256" key="2">
    <source>
        <dbReference type="SAM" id="SignalP"/>
    </source>
</evidence>
<feature type="compositionally biased region" description="Gly residues" evidence="1">
    <location>
        <begin position="3112"/>
        <end position="3129"/>
    </location>
</feature>
<gene>
    <name evidence="3" type="ORF">LKACC12383_01513</name>
</gene>
<feature type="signal peptide" evidence="2">
    <location>
        <begin position="1"/>
        <end position="24"/>
    </location>
</feature>
<feature type="region of interest" description="Disordered" evidence="1">
    <location>
        <begin position="3107"/>
        <end position="3153"/>
    </location>
</feature>
<accession>A0A210P957</accession>
<dbReference type="EMBL" id="MXAL01000006">
    <property type="protein sequence ID" value="OWF33023.1"/>
    <property type="molecule type" value="Genomic_DNA"/>
</dbReference>
<organism evidence="3 4">
    <name type="scientific">Companilactobacillus kimchii</name>
    <dbReference type="NCBI Taxonomy" id="2801452"/>
    <lineage>
        <taxon>Bacteria</taxon>
        <taxon>Bacillati</taxon>
        <taxon>Bacillota</taxon>
        <taxon>Bacilli</taxon>
        <taxon>Lactobacillales</taxon>
        <taxon>Lactobacillaceae</taxon>
        <taxon>Companilactobacillus</taxon>
    </lineage>
</organism>
<protein>
    <recommendedName>
        <fullName evidence="5">Gram-positive cocci surface proteins LPxTG domain-containing protein</fullName>
    </recommendedName>
</protein>
<evidence type="ECO:0000313" key="3">
    <source>
        <dbReference type="EMBL" id="OWF33023.1"/>
    </source>
</evidence>
<evidence type="ECO:0000256" key="1">
    <source>
        <dbReference type="SAM" id="MobiDB-lite"/>
    </source>
</evidence>
<evidence type="ECO:0008006" key="5">
    <source>
        <dbReference type="Google" id="ProtNLM"/>
    </source>
</evidence>
<sequence>MKRNVKYVGGAVAAALLAAGAPIAIPTLVAEADLTTDTSEITKNPKDLPITTFLNDFMDQFSSQYVSNTQVFVAALKQKLPYIKNNQYSYFDSTNPAHILDLQNDPAIEMLKSKPISFPLEDPISKKYYYRDVLGSLTLTDGNGNQIMLRSGDDYEKAIQEFTDNEIKFPISVEIKFVSSTNAADGYGNYNPPSLETPGVTSDMTYKKISVSMSRFDVTEDDTTPMVTAGTSLTDPALTNNKNAFKVTDKYADTAGDGARTPVYGKSLFAGTSDGKTAAISYAKSVQFKPDSTSSGDVSSDVLNSSGQILKAGKYYQTVSYKLDNGNDAAIEAMLKGTEDPETSQKVSLYKVFANGNNTELKDGTDFVYNQSAGMITFIRPIEVTDTVKPILESPTMSVGDLTNSAILTNTTNDYLTDDTGQKIPIDDVKFDDTYYTDKSATTTATDLVTDGKFTKTGTFYRKVTFTLSGGEAQYITNNNGAVDTGTNTLTYVQPVTIKDGVTESADTPSVNVGDKVSASVTTGNTLSNNAGSLIDITKDDSTKGIYKGVSFGSDYYNIGTSTEDILNNNKNATPVSGVVDDGSFAKEGDYLRTITFYLVDSAIDTNNFGTDSTTYKTDVTNNTVTYVQKVHVGPLSSVNVNYGSVKLMTGAATDDPTLVSTDGDTLTFGTDKTNLIDTTKGSNKNGIDFGQQYFKTLSNGKLSDPVTDFSETGTYYRTIKFYVNKDVGSINFNGTTGTTDSSDNSVTFIQTINVQEVNVKPIIPDLDLQVGVKPATSEDLKLTISGESISKSYTKDSVYYTSLEDAENKSGAIDDPNDKYSYTANTTNIPYYYRYVTFTLKDGLQASDYKFPDVNGVPAIISSDGKSVTYLQRVNVESTLVKAVLSDSISLPIYTNAGPNPFLWDNELSDSGDTKYAAYLGVYPNFDADTPLVNPETSSTPDRNKTLLGHIYYDSAADALADGEAADGWTFAEEQEDDFVVPDGEGTIYRDVPNSGRFEFTKVQDYYRKVSFKLDGPASSYVFDGTEGKDYIISADGKIVTFAQVIHVTGDEATAYMEDKVSYNYADYKNNDMPSDAYLYLGDDENKKISDGNASNQLYATADNAETKSDPVTNVEGGEAYYRVVTLDGNRKYDLYNNNSDNPVNGYAPIIDGNTDTISYIQEVYINPLPVQHLTLNIDSAIADKGEDMKMAIDGNNNITIGGEGYKMVSVTDGDVSVTVAVPVPDDGKNLTFYASQKDALDGENPVSEKTFEMGKTYYLPINAPLIGGNDVNYVWPGVEGEDYKFRTVKISGASTNVATYVQKFEVTDNTVQATVPDINIPSGTKASAIDNDEDNITFMLTGTNKSVVDQDNLELYPDSSGKLPQYYLNKEDAIAAGKGFLKGESEFTDSNLGASRVFSDLGSYYRLIAFLDAGDHTFNDAVTGQPAIKGINGSGNIIVFLQRINVTGQPKETSDKVSSSVGSNVSDAGIGNATSLTIDGKSIVDGTPEAGSDYYAVADNKSTDILNGEGKTTEDVTDGTRFTKTGDYYRVIKFKLNSDINTDYYTFTDGKVSSDTDGNKYVEYVQEVDIIPKATVNITNLHVSTGSSTTITDTTDDSIVDSSNTSLIDNPKNDITFGNVYYTDAKAALNESTDKIANVGSTFTAEGTYYRRITFKLNADASNYTFTDLVNGVGHVENGNEITFVQSVTVTAGNINDIIGTGTREVGESLPANDSLGTENDLTLDNGGDSIMTGVTFGDKYYSKKADAVNSTTGAGQDKVSAAGTYYRTITFALKNPASSYKFDGKSGEDYLVSEDGKNVTFAQPINVGKASAIPSVKDLDIVAKTSTEDPFVTENNKYVLTGATFDHVGKIYYGSRDGAKKLESTDIVTTAATDGFFNEGNYYRLLYFTVGDDFFNNYELKDDNLQQLDNHTVVYAQPVNVSHSTAVTKPEITNGKVIVDNGINTVQSGVNKLLDSKNVVISENPSFGSDYYDNYDDVFATDATKSTDVVDGVFKKAGTYYRKITFTLTDDAIAANNFDANAHVSGNTVSYVQTVNVAAKTNINIDADSTVDVTAGSAESTLTNDYKLTDDDSNIVGTLSTSDKIAYYGELTDALAQNTKTDSDAISGGSFNAGKYYRLLVFTPNAGVNKDNYSLNNPNLAWSADGTKILFAQEINASANAVSKYNISTPKVTVGSSEKDSETSSGNQIFDHSGKEISASVTFGKDYYANSGDVFDKNVKPVDGVVVDGNFVKVDTYYREIVFHLSHADIVNNSFGNAKVDTNNNTVSYVQAVVVSQSNVARINVNPISVNVGTSVDSVKNTDTLTDVTNKSLGTAIVDNSNFYDKATDALDGSNVDINATTNGLFNKGTYYRLVTFKTVSDFAKNYTLNGLNAKMNADGSVTYAQKIDVKANGVVKHNFGDISANIGESTDKIADATGTLTDASGNEIKASVSAESIYYDNADDVFSSTGKVTEGINAGKQFTRAGTYYREISFKLDGSVDVKNYDFGSDAHVSGNIVSFVQSVVVGENAASITVGPLNIETGTRTNDQSVTSTDGYVLRAGDDSFTDPTLGMTYYKSVNGALGKSNGDEVDPNAVTAVTDGAFNKGTYYRQVVFKVGNDFADKYNWTDTTNAIYKDGTVIYAQQINVKDSVVSKHTIEDAKANVGDSVTAVTSTGNALMDATGNKLDATVSYGTDYYDNYDDVFTPNAARTKNIANGAFTKAGTYYRVISFKVSPEAIAQNDFGSEAHISGNTVSFVQAVSVDNKVNVAVNINVTPTITVSADTATNDAKLTKTTGYTLSNNLGTVLATVSAGDKYYTDVQSALKQGDTGLADVNGQFTKAGTYYRVITFKPSKAIDANSISNPNARVNADGTISYVQAVTVTKNATNINSSVGELDLRANAEKDNPALINTKEYSLKDVAGNSLVDKTKGTYGVELGQTFYTDSGLTQKTTDANSARISKAGTYYRTVKFYLTNGAADANQFESIGGTYDATDNSVTFVQMINASATPVNPSNPAIAKINNVTVDNGTSMTDEVLQNDDDVYIVDKNGDSIVANGGVKFDTTLYDSVGRPVTNLKTAGTYNQVVTVKLANDVSAYTFGKGYKVDPANNTVSYVRTVTVKAASSTGGNTGGNSGNTGGSTGGNSGSSTETGGSTGAETDEDDDWNYSPIQGVVTTKTDHQFYTLNNQDNDKIPSRVLGQDSSWKTDQIRVNKAGVTQYRVATGEWIYADDVVLNQNSSEDGDWTYTPVQGVVTTKTDQKKYQLNNHENTAIANRDLKEETSWKTDLYRTNKEGVRQYRVATGEWIDADDVNFNQDEEDFWTYESVSGVVKTKAGQIEYQLNDQENKAIAHRDLKEETSWKTDLYRTNEAGVKQYRVATGEWIDANDVDFINNNKNDEGWIYTSISGIVTTKPNQANYQLNNQNNSAIAGRELVKDSSWKTDQCRTNREGIKQYRVATGEWVDANDVVYEDAVDTGIFRDGRKVSGVINLDRTNIFYDLYSRENEIIEDYSLGEETSWKTDYKAQDVNGDTYYHVGDNEWIKAEKGVHFNNYAWY</sequence>
<proteinExistence type="predicted"/>
<keyword evidence="2" id="KW-0732">Signal</keyword>